<dbReference type="Pfam" id="PF00075">
    <property type="entry name" value="RNase_H"/>
    <property type="match status" value="1"/>
</dbReference>
<dbReference type="CDD" id="cd09280">
    <property type="entry name" value="RNase_HI_eukaryote_like"/>
    <property type="match status" value="1"/>
</dbReference>
<feature type="domain" description="RNase H type-1" evidence="2">
    <location>
        <begin position="11"/>
        <end position="169"/>
    </location>
</feature>
<dbReference type="GO" id="GO:0043137">
    <property type="term" value="P:DNA replication, removal of RNA primer"/>
    <property type="evidence" value="ECO:0007669"/>
    <property type="project" value="TreeGrafter"/>
</dbReference>
<organism evidence="3">
    <name type="scientific">viral metagenome</name>
    <dbReference type="NCBI Taxonomy" id="1070528"/>
    <lineage>
        <taxon>unclassified sequences</taxon>
        <taxon>metagenomes</taxon>
        <taxon>organismal metagenomes</taxon>
    </lineage>
</organism>
<dbReference type="SUPFAM" id="SSF53098">
    <property type="entry name" value="Ribonuclease H-like"/>
    <property type="match status" value="1"/>
</dbReference>
<dbReference type="Pfam" id="PF18974">
    <property type="entry name" value="DUF5710"/>
    <property type="match status" value="2"/>
</dbReference>
<dbReference type="PROSITE" id="PS50879">
    <property type="entry name" value="RNASE_H_1"/>
    <property type="match status" value="1"/>
</dbReference>
<evidence type="ECO:0000313" key="3">
    <source>
        <dbReference type="EMBL" id="QHU13687.1"/>
    </source>
</evidence>
<evidence type="ECO:0000259" key="2">
    <source>
        <dbReference type="PROSITE" id="PS50879"/>
    </source>
</evidence>
<dbReference type="GO" id="GO:0003676">
    <property type="term" value="F:nucleic acid binding"/>
    <property type="evidence" value="ECO:0007669"/>
    <property type="project" value="InterPro"/>
</dbReference>
<proteinExistence type="inferred from homology"/>
<dbReference type="InterPro" id="IPR012337">
    <property type="entry name" value="RNaseH-like_sf"/>
</dbReference>
<name>A0A6C0KAG2_9ZZZZ</name>
<sequence>MNDMSESCGSGGDEINIYIDGSCIHNGSPNAIAGYGVYFKAGDERNEYARVVGKQTNNTGELTAFIRAVEKIQDELTKEPPVKKISIYTDSEYVIKCAGAYGDRLFKNDWKTTEGKVPPNLKLLQRIREIYRPYKKHIALHHIKAHTGFDDEHSIGNAEADRLANLAVGVSGVSGVSQEYIDNTLVSNIKPEQYNKNYINISFDYKDNVKKLGAKWDLRCKKWYYEDNISDENIKAIQEIEKVSLSSEDKASTAAAGAATDTATDGAGADIEKHKKIFVKIPFHKKNDAKKHGCRWEPEKKSWYYMSNLEKNKIDSIIKLVE</sequence>
<dbReference type="InterPro" id="IPR043764">
    <property type="entry name" value="DUF5710"/>
</dbReference>
<dbReference type="InterPro" id="IPR050092">
    <property type="entry name" value="RNase_H"/>
</dbReference>
<dbReference type="EMBL" id="MN740824">
    <property type="protein sequence ID" value="QHU13687.1"/>
    <property type="molecule type" value="Genomic_DNA"/>
</dbReference>
<protein>
    <recommendedName>
        <fullName evidence="2">RNase H type-1 domain-containing protein</fullName>
    </recommendedName>
</protein>
<dbReference type="PANTHER" id="PTHR10642:SF25">
    <property type="entry name" value="RNASE H TYPE-1 DOMAIN-CONTAINING PROTEIN"/>
    <property type="match status" value="1"/>
</dbReference>
<dbReference type="PANTHER" id="PTHR10642">
    <property type="entry name" value="RIBONUCLEASE H1"/>
    <property type="match status" value="1"/>
</dbReference>
<dbReference type="Gene3D" id="3.30.420.10">
    <property type="entry name" value="Ribonuclease H-like superfamily/Ribonuclease H"/>
    <property type="match status" value="1"/>
</dbReference>
<accession>A0A6C0KAG2</accession>
<dbReference type="InterPro" id="IPR002156">
    <property type="entry name" value="RNaseH_domain"/>
</dbReference>
<reference evidence="3" key="1">
    <citation type="journal article" date="2020" name="Nature">
        <title>Giant virus diversity and host interactions through global metagenomics.</title>
        <authorList>
            <person name="Schulz F."/>
            <person name="Roux S."/>
            <person name="Paez-Espino D."/>
            <person name="Jungbluth S."/>
            <person name="Walsh D.A."/>
            <person name="Denef V.J."/>
            <person name="McMahon K.D."/>
            <person name="Konstantinidis K.T."/>
            <person name="Eloe-Fadrosh E.A."/>
            <person name="Kyrpides N.C."/>
            <person name="Woyke T."/>
        </authorList>
    </citation>
    <scope>NUCLEOTIDE SEQUENCE</scope>
    <source>
        <strain evidence="3">GVMAG-S-1101178-73</strain>
    </source>
</reference>
<comment type="similarity">
    <text evidence="1">Belongs to the RNase H family.</text>
</comment>
<dbReference type="AlphaFoldDB" id="A0A6C0KAG2"/>
<evidence type="ECO:0000256" key="1">
    <source>
        <dbReference type="ARBA" id="ARBA00005300"/>
    </source>
</evidence>
<dbReference type="InterPro" id="IPR036397">
    <property type="entry name" value="RNaseH_sf"/>
</dbReference>
<dbReference type="GO" id="GO:0004523">
    <property type="term" value="F:RNA-DNA hybrid ribonuclease activity"/>
    <property type="evidence" value="ECO:0007669"/>
    <property type="project" value="InterPro"/>
</dbReference>